<evidence type="ECO:0000256" key="2">
    <source>
        <dbReference type="ARBA" id="ARBA00009758"/>
    </source>
</evidence>
<sequence>MSDFTKHTEGGEDELQASSTTGYKVGEKKTLEELQKMDEADESLKKWKESLGIKAGATQDSNMTNDPRKVIIISLALEVKDRTDVVVDISTPERLAALKSKPLTIKEGVEYRLKIKFKVQHDVISGLKYLHSVKRMGMRVDKAEEMLGSYGPAPEPYEKKFLWDEAPSGMMARAHYTVKSKFIDDDNTTHLEFDWAFDIKKDWD</sequence>
<dbReference type="PANTHER" id="PTHR10980:SF3">
    <property type="entry name" value="LD16419P"/>
    <property type="match status" value="1"/>
</dbReference>
<dbReference type="FunFam" id="2.70.50.30:FF:000001">
    <property type="entry name" value="Rho GDP-dissociation inhibitor 1"/>
    <property type="match status" value="1"/>
</dbReference>
<dbReference type="Proteomes" id="UP000320475">
    <property type="component" value="Unassembled WGS sequence"/>
</dbReference>
<evidence type="ECO:0000256" key="6">
    <source>
        <dbReference type="SAM" id="MobiDB-lite"/>
    </source>
</evidence>
<dbReference type="InterPro" id="IPR024792">
    <property type="entry name" value="RhoGDI_dom_sf"/>
</dbReference>
<reference evidence="9 10" key="1">
    <citation type="journal article" date="2019" name="Sci. Rep.">
        <title>Comparative genomics of chytrid fungi reveal insights into the obligate biotrophic and pathogenic lifestyle of Synchytrium endobioticum.</title>
        <authorList>
            <person name="van de Vossenberg B.T.L.H."/>
            <person name="Warris S."/>
            <person name="Nguyen H.D.T."/>
            <person name="van Gent-Pelzer M.P.E."/>
            <person name="Joly D.L."/>
            <person name="van de Geest H.C."/>
            <person name="Bonants P.J.M."/>
            <person name="Smith D.S."/>
            <person name="Levesque C.A."/>
            <person name="van der Lee T.A.J."/>
        </authorList>
    </citation>
    <scope>NUCLEOTIDE SEQUENCE [LARGE SCALE GENOMIC DNA]</scope>
    <source>
        <strain evidence="8 10">LEV6574</strain>
        <strain evidence="7 9">MB42</strain>
    </source>
</reference>
<evidence type="ECO:0000313" key="10">
    <source>
        <dbReference type="Proteomes" id="UP000320475"/>
    </source>
</evidence>
<protein>
    <recommendedName>
        <fullName evidence="5">Rho GDP-dissociation inhibitor</fullName>
    </recommendedName>
</protein>
<comment type="caution">
    <text evidence="8">The sequence shown here is derived from an EMBL/GenBank/DDBJ whole genome shotgun (WGS) entry which is preliminary data.</text>
</comment>
<evidence type="ECO:0000256" key="1">
    <source>
        <dbReference type="ARBA" id="ARBA00004496"/>
    </source>
</evidence>
<dbReference type="VEuPathDB" id="FungiDB:SeMB42_g06313"/>
<comment type="subcellular location">
    <subcellularLocation>
        <location evidence="1">Cytoplasm</location>
    </subcellularLocation>
</comment>
<dbReference type="OrthoDB" id="1683373at2759"/>
<feature type="region of interest" description="Disordered" evidence="6">
    <location>
        <begin position="1"/>
        <end position="26"/>
    </location>
</feature>
<name>A0A507D376_9FUNG</name>
<evidence type="ECO:0000313" key="9">
    <source>
        <dbReference type="Proteomes" id="UP000317494"/>
    </source>
</evidence>
<dbReference type="EMBL" id="QEAM01000122">
    <property type="protein sequence ID" value="TPX45923.1"/>
    <property type="molecule type" value="Genomic_DNA"/>
</dbReference>
<dbReference type="InterPro" id="IPR014756">
    <property type="entry name" value="Ig_E-set"/>
</dbReference>
<dbReference type="GO" id="GO:0005829">
    <property type="term" value="C:cytosol"/>
    <property type="evidence" value="ECO:0007669"/>
    <property type="project" value="TreeGrafter"/>
</dbReference>
<evidence type="ECO:0000256" key="5">
    <source>
        <dbReference type="ARBA" id="ARBA00071407"/>
    </source>
</evidence>
<proteinExistence type="inferred from homology"/>
<comment type="function">
    <text evidence="4">Regulates the GDP/GTP exchange reaction of the Rho proteins by inhibiting the dissociation of GDP from them, and the subsequent binding of GTP to them.</text>
</comment>
<evidence type="ECO:0000313" key="7">
    <source>
        <dbReference type="EMBL" id="TPX39598.1"/>
    </source>
</evidence>
<evidence type="ECO:0000313" key="8">
    <source>
        <dbReference type="EMBL" id="TPX45923.1"/>
    </source>
</evidence>
<keyword evidence="3" id="KW-0963">Cytoplasm</keyword>
<dbReference type="STRING" id="286115.A0A507D376"/>
<gene>
    <name evidence="8" type="ORF">SeLEV6574_g03555</name>
    <name evidence="7" type="ORF">SeMB42_g06313</name>
</gene>
<dbReference type="Pfam" id="PF02115">
    <property type="entry name" value="Rho_GDI"/>
    <property type="match status" value="1"/>
</dbReference>
<dbReference type="Gene3D" id="2.70.50.30">
    <property type="entry name" value="Coagulation Factor XIII, subunit A, domain 1"/>
    <property type="match status" value="1"/>
</dbReference>
<keyword evidence="9" id="KW-1185">Reference proteome</keyword>
<dbReference type="GO" id="GO:0007266">
    <property type="term" value="P:Rho protein signal transduction"/>
    <property type="evidence" value="ECO:0007669"/>
    <property type="project" value="InterPro"/>
</dbReference>
<feature type="compositionally biased region" description="Basic and acidic residues" evidence="6">
    <location>
        <begin position="1"/>
        <end position="10"/>
    </location>
</feature>
<organism evidence="8 10">
    <name type="scientific">Synchytrium endobioticum</name>
    <dbReference type="NCBI Taxonomy" id="286115"/>
    <lineage>
        <taxon>Eukaryota</taxon>
        <taxon>Fungi</taxon>
        <taxon>Fungi incertae sedis</taxon>
        <taxon>Chytridiomycota</taxon>
        <taxon>Chytridiomycota incertae sedis</taxon>
        <taxon>Chytridiomycetes</taxon>
        <taxon>Synchytriales</taxon>
        <taxon>Synchytriaceae</taxon>
        <taxon>Synchytrium</taxon>
    </lineage>
</organism>
<accession>A0A507D376</accession>
<dbReference type="GO" id="GO:0005094">
    <property type="term" value="F:Rho GDP-dissociation inhibitor activity"/>
    <property type="evidence" value="ECO:0007669"/>
    <property type="project" value="InterPro"/>
</dbReference>
<comment type="similarity">
    <text evidence="2">Belongs to the Rho GDI family.</text>
</comment>
<dbReference type="PANTHER" id="PTHR10980">
    <property type="entry name" value="RHO GDP-DISSOCIATION INHIBITOR"/>
    <property type="match status" value="1"/>
</dbReference>
<dbReference type="SUPFAM" id="SSF81296">
    <property type="entry name" value="E set domains"/>
    <property type="match status" value="1"/>
</dbReference>
<dbReference type="AlphaFoldDB" id="A0A507D376"/>
<dbReference type="GO" id="GO:0016020">
    <property type="term" value="C:membrane"/>
    <property type="evidence" value="ECO:0007669"/>
    <property type="project" value="TreeGrafter"/>
</dbReference>
<dbReference type="PRINTS" id="PR00492">
    <property type="entry name" value="RHOGDI"/>
</dbReference>
<evidence type="ECO:0000256" key="3">
    <source>
        <dbReference type="ARBA" id="ARBA00022490"/>
    </source>
</evidence>
<evidence type="ECO:0000256" key="4">
    <source>
        <dbReference type="ARBA" id="ARBA00054143"/>
    </source>
</evidence>
<dbReference type="EMBL" id="QEAN01000347">
    <property type="protein sequence ID" value="TPX39598.1"/>
    <property type="molecule type" value="Genomic_DNA"/>
</dbReference>
<dbReference type="InterPro" id="IPR000406">
    <property type="entry name" value="Rho_GDI"/>
</dbReference>
<dbReference type="Proteomes" id="UP000317494">
    <property type="component" value="Unassembled WGS sequence"/>
</dbReference>